<feature type="transmembrane region" description="Helical" evidence="1">
    <location>
        <begin position="106"/>
        <end position="128"/>
    </location>
</feature>
<reference evidence="2 3" key="1">
    <citation type="journal article" date="2003" name="Int. J. Syst. Evol. Microbiol.">
        <title>Halobacillus salinus sp. nov., isolated from a salt lake on the coast of the East Sea in Korea.</title>
        <authorList>
            <person name="Yoon J.H."/>
            <person name="Kang K.H."/>
            <person name="Park Y.H."/>
        </authorList>
    </citation>
    <scope>NUCLEOTIDE SEQUENCE [LARGE SCALE GENOMIC DNA]</scope>
    <source>
        <strain evidence="2 3">HSL-3</strain>
    </source>
</reference>
<feature type="transmembrane region" description="Helical" evidence="1">
    <location>
        <begin position="74"/>
        <end position="94"/>
    </location>
</feature>
<dbReference type="Pfam" id="PF17099">
    <property type="entry name" value="TrpP"/>
    <property type="match status" value="1"/>
</dbReference>
<accession>A0A4Z0H7U9</accession>
<gene>
    <name evidence="2" type="ORF">E4663_09975</name>
</gene>
<dbReference type="AlphaFoldDB" id="A0A4Z0H7U9"/>
<sequence length="183" mass="19173">MNTRVLVMLSLLAGIGAVLHTVIPGVVLGMKPDMMLAMLFLGILLFPKPSYVLLLSLVTGLISGLTTAVPGGQIANVIEKPITAFAFLGLVLIAKPLARHKVTQPILAGLGTIISGTIFLTIVLYVLGMLEGSFAALFFAVVLPTAAFNLLFIGLVYPIVTTIMKRTTIGSLSPAVSAKESRA</sequence>
<dbReference type="EMBL" id="SRJC01000001">
    <property type="protein sequence ID" value="TGB05291.1"/>
    <property type="molecule type" value="Genomic_DNA"/>
</dbReference>
<feature type="transmembrane region" description="Helical" evidence="1">
    <location>
        <begin position="36"/>
        <end position="62"/>
    </location>
</feature>
<keyword evidence="1" id="KW-1133">Transmembrane helix</keyword>
<feature type="transmembrane region" description="Helical" evidence="1">
    <location>
        <begin position="134"/>
        <end position="157"/>
    </location>
</feature>
<evidence type="ECO:0000313" key="2">
    <source>
        <dbReference type="EMBL" id="TGB05291.1"/>
    </source>
</evidence>
<proteinExistence type="predicted"/>
<dbReference type="Proteomes" id="UP000297982">
    <property type="component" value="Unassembled WGS sequence"/>
</dbReference>
<feature type="transmembrane region" description="Helical" evidence="1">
    <location>
        <begin position="6"/>
        <end position="29"/>
    </location>
</feature>
<dbReference type="RefSeq" id="WP_135327446.1">
    <property type="nucleotide sequence ID" value="NZ_SRJC01000001.1"/>
</dbReference>
<name>A0A4Z0H7U9_9BACI</name>
<evidence type="ECO:0000256" key="1">
    <source>
        <dbReference type="SAM" id="Phobius"/>
    </source>
</evidence>
<keyword evidence="3" id="KW-1185">Reference proteome</keyword>
<evidence type="ECO:0000313" key="3">
    <source>
        <dbReference type="Proteomes" id="UP000297982"/>
    </source>
</evidence>
<protein>
    <submittedName>
        <fullName evidence="2">Tryptophan transporter</fullName>
    </submittedName>
</protein>
<comment type="caution">
    <text evidence="2">The sequence shown here is derived from an EMBL/GenBank/DDBJ whole genome shotgun (WGS) entry which is preliminary data.</text>
</comment>
<dbReference type="InterPro" id="IPR031360">
    <property type="entry name" value="TrpP"/>
</dbReference>
<organism evidence="2 3">
    <name type="scientific">Halobacillus salinus</name>
    <dbReference type="NCBI Taxonomy" id="192814"/>
    <lineage>
        <taxon>Bacteria</taxon>
        <taxon>Bacillati</taxon>
        <taxon>Bacillota</taxon>
        <taxon>Bacilli</taxon>
        <taxon>Bacillales</taxon>
        <taxon>Bacillaceae</taxon>
        <taxon>Halobacillus</taxon>
    </lineage>
</organism>
<dbReference type="STRING" id="192814.GCA_900166575_02381"/>
<keyword evidence="1" id="KW-0812">Transmembrane</keyword>
<keyword evidence="1" id="KW-0472">Membrane</keyword>